<dbReference type="AlphaFoldDB" id="A0A6J4E8J7"/>
<accession>A0A6J4E8J7</accession>
<protein>
    <recommendedName>
        <fullName evidence="3">ATP-dependent DNA helicase</fullName>
    </recommendedName>
</protein>
<name>A0A6J4E8J7_9PSED</name>
<gene>
    <name evidence="1" type="ORF">TUM18999_41410</name>
</gene>
<dbReference type="KEGG" id="ptw:TUM18999_41410"/>
<proteinExistence type="predicted"/>
<evidence type="ECO:0000313" key="2">
    <source>
        <dbReference type="Proteomes" id="UP000509383"/>
    </source>
</evidence>
<dbReference type="Gene3D" id="3.90.320.10">
    <property type="match status" value="1"/>
</dbReference>
<dbReference type="EMBL" id="AP023189">
    <property type="protein sequence ID" value="BCG25950.1"/>
    <property type="molecule type" value="Genomic_DNA"/>
</dbReference>
<evidence type="ECO:0000313" key="1">
    <source>
        <dbReference type="EMBL" id="BCG25950.1"/>
    </source>
</evidence>
<dbReference type="InterPro" id="IPR011604">
    <property type="entry name" value="PDDEXK-like_dom_sf"/>
</dbReference>
<dbReference type="Proteomes" id="UP000509383">
    <property type="component" value="Chromosome"/>
</dbReference>
<organism evidence="1 2">
    <name type="scientific">Pseudomonas tohonis</name>
    <dbReference type="NCBI Taxonomy" id="2725477"/>
    <lineage>
        <taxon>Bacteria</taxon>
        <taxon>Pseudomonadati</taxon>
        <taxon>Pseudomonadota</taxon>
        <taxon>Gammaproteobacteria</taxon>
        <taxon>Pseudomonadales</taxon>
        <taxon>Pseudomonadaceae</taxon>
        <taxon>Pseudomonas</taxon>
    </lineage>
</organism>
<evidence type="ECO:0008006" key="3">
    <source>
        <dbReference type="Google" id="ProtNLM"/>
    </source>
</evidence>
<sequence>MSYRVAVRALCEFTAKEGDLDLRFTPSPTAQEGMAGHQTVVDRRGDGYIAELPLSGSYPGLLVGGRADGYDPQERRLEEIKTHRGDISRIPANHRLLHWAQVKVYGWLLCQQLELEELELAVVYFDVMSHAEHAFSDHFTAAELEDFFNQQCQLFLSGAEQEEAPHQA</sequence>
<reference evidence="1 2" key="1">
    <citation type="submission" date="2020-05" db="EMBL/GenBank/DDBJ databases">
        <title>Characterization of novel class B3 metallo-beta-lactamase from novel Pseudomonas species.</title>
        <authorList>
            <person name="Yamada K."/>
            <person name="Aoki K."/>
            <person name="Ishii Y."/>
        </authorList>
    </citation>
    <scope>NUCLEOTIDE SEQUENCE [LARGE SCALE GENOMIC DNA]</scope>
    <source>
        <strain evidence="1 2">TUM18999</strain>
    </source>
</reference>